<keyword evidence="3" id="KW-1185">Reference proteome</keyword>
<dbReference type="InterPro" id="IPR050228">
    <property type="entry name" value="Carboxylesterase_BioH"/>
</dbReference>
<dbReference type="AlphaFoldDB" id="A0A9W6US53"/>
<dbReference type="InterPro" id="IPR000073">
    <property type="entry name" value="AB_hydrolase_1"/>
</dbReference>
<comment type="caution">
    <text evidence="2">The sequence shown here is derived from an EMBL/GenBank/DDBJ whole genome shotgun (WGS) entry which is preliminary data.</text>
</comment>
<dbReference type="EMBL" id="BSRZ01000001">
    <property type="protein sequence ID" value="GLW62296.1"/>
    <property type="molecule type" value="Genomic_DNA"/>
</dbReference>
<dbReference type="PANTHER" id="PTHR43194:SF2">
    <property type="entry name" value="PEROXISOMAL MEMBRANE PROTEIN LPX1"/>
    <property type="match status" value="1"/>
</dbReference>
<proteinExistence type="predicted"/>
<accession>A0A9W6US53</accession>
<evidence type="ECO:0000259" key="1">
    <source>
        <dbReference type="Pfam" id="PF12697"/>
    </source>
</evidence>
<dbReference type="Gene3D" id="3.40.50.1820">
    <property type="entry name" value="alpha/beta hydrolase"/>
    <property type="match status" value="1"/>
</dbReference>
<sequence length="295" mass="31325">MSTPRFLTLPPNVHRTYVETPRGRFAALEGLPGSGVPERCPALLVPGYTGSKEDFLAILQPLADAGRRRVVAIDMRGQYESPGCDDPSRYTCGALGEDVASLVQALGPDPVHLVGHSFGGLVTRETVLSGQVRLMSYTLMSSGPASVGGPSAAKARALMEAIPQLGMDRIWSLTLEPDARARGLAPEIIDFLKARTLGNCELGLRAMAAELLSAPDRVDELAKAADDAGLPILVLYGEDDDVWEPPEQAAMAERLDAAKVVIPGAAHSPAVEAPETTAGALTDFWNRSERSCRSL</sequence>
<evidence type="ECO:0000313" key="2">
    <source>
        <dbReference type="EMBL" id="GLW62296.1"/>
    </source>
</evidence>
<dbReference type="SUPFAM" id="SSF53474">
    <property type="entry name" value="alpha/beta-Hydrolases"/>
    <property type="match status" value="1"/>
</dbReference>
<reference evidence="2" key="1">
    <citation type="submission" date="2023-02" db="EMBL/GenBank/DDBJ databases">
        <title>Actinomadura rubrobrunea NBRC 14622.</title>
        <authorList>
            <person name="Ichikawa N."/>
            <person name="Sato H."/>
            <person name="Tonouchi N."/>
        </authorList>
    </citation>
    <scope>NUCLEOTIDE SEQUENCE</scope>
    <source>
        <strain evidence="2">NBRC 14622</strain>
    </source>
</reference>
<dbReference type="InterPro" id="IPR029058">
    <property type="entry name" value="AB_hydrolase_fold"/>
</dbReference>
<protein>
    <submittedName>
        <fullName evidence="2">Alpha/beta hydrolase</fullName>
    </submittedName>
</protein>
<organism evidence="2 3">
    <name type="scientific">Actinomadura rubrobrunea</name>
    <dbReference type="NCBI Taxonomy" id="115335"/>
    <lineage>
        <taxon>Bacteria</taxon>
        <taxon>Bacillati</taxon>
        <taxon>Actinomycetota</taxon>
        <taxon>Actinomycetes</taxon>
        <taxon>Streptosporangiales</taxon>
        <taxon>Thermomonosporaceae</taxon>
        <taxon>Actinomadura</taxon>
    </lineage>
</organism>
<dbReference type="Proteomes" id="UP001165124">
    <property type="component" value="Unassembled WGS sequence"/>
</dbReference>
<dbReference type="RefSeq" id="WP_067914799.1">
    <property type="nucleotide sequence ID" value="NZ_BSRZ01000001.1"/>
</dbReference>
<evidence type="ECO:0000313" key="3">
    <source>
        <dbReference type="Proteomes" id="UP001165124"/>
    </source>
</evidence>
<keyword evidence="2" id="KW-0378">Hydrolase</keyword>
<gene>
    <name evidence="2" type="ORF">Arub01_05400</name>
</gene>
<name>A0A9W6US53_9ACTN</name>
<dbReference type="PANTHER" id="PTHR43194">
    <property type="entry name" value="HYDROLASE ALPHA/BETA FOLD FAMILY"/>
    <property type="match status" value="1"/>
</dbReference>
<feature type="domain" description="AB hydrolase-1" evidence="1">
    <location>
        <begin position="43"/>
        <end position="279"/>
    </location>
</feature>
<dbReference type="GO" id="GO:0016787">
    <property type="term" value="F:hydrolase activity"/>
    <property type="evidence" value="ECO:0007669"/>
    <property type="project" value="UniProtKB-KW"/>
</dbReference>
<dbReference type="Pfam" id="PF12697">
    <property type="entry name" value="Abhydrolase_6"/>
    <property type="match status" value="1"/>
</dbReference>